<sequence length="395" mass="44627">MLPLSVSALNEQIKGLLEESFYKVLVEGELSRITFHNSGHIYFTLKDSGSTLSCVMFRGNASKLKFQLQEGMKVIVDGAITLYKPRGSYQLNCFSIEPSGKGALALAYEQLKSKLEAKGYFAPEIKKMLPKFPSKIALITSATGAALQDMLRVANNRYRNIEIDIYDVLVQGEMASQSIANAIKKADKIGYDIIVIGRGGGSVEDLWAFNEEIVADAIFSATTPIVSAVGHEIDFCLSDFCADLRAPTPSAAMEMILPDTNELLQYIDTIYNQYDQMIEQVFMEKKQQINHLYTVMQQHSIEAKFIAHKDMIQQLKESFHQNMSFKLHNAHSQLENLYKIFEANHPKQKQKKGFVQLTKENQIISLSQLQKDDEFELMDDTMIVKGKVIQRRTIL</sequence>
<accession>A0A1W1D2F6</accession>
<dbReference type="Pfam" id="PF02601">
    <property type="entry name" value="Exonuc_VII_L"/>
    <property type="match status" value="1"/>
</dbReference>
<dbReference type="AlphaFoldDB" id="A0A1W1D2F6"/>
<evidence type="ECO:0000256" key="2">
    <source>
        <dbReference type="ARBA" id="ARBA00022722"/>
    </source>
</evidence>
<dbReference type="EC" id="3.1.11.6" evidence="7"/>
<dbReference type="NCBIfam" id="TIGR00237">
    <property type="entry name" value="xseA"/>
    <property type="match status" value="1"/>
</dbReference>
<evidence type="ECO:0000256" key="1">
    <source>
        <dbReference type="ARBA" id="ARBA00022490"/>
    </source>
</evidence>
<feature type="domain" description="OB-fold nucleic acid binding" evidence="6">
    <location>
        <begin position="4"/>
        <end position="96"/>
    </location>
</feature>
<dbReference type="InterPro" id="IPR025824">
    <property type="entry name" value="OB-fold_nuc-bd_dom"/>
</dbReference>
<dbReference type="GO" id="GO:0003676">
    <property type="term" value="F:nucleic acid binding"/>
    <property type="evidence" value="ECO:0007669"/>
    <property type="project" value="InterPro"/>
</dbReference>
<dbReference type="GO" id="GO:0008855">
    <property type="term" value="F:exodeoxyribonuclease VII activity"/>
    <property type="evidence" value="ECO:0007669"/>
    <property type="project" value="UniProtKB-EC"/>
</dbReference>
<protein>
    <submittedName>
        <fullName evidence="7">Exodeoxyribonuclease VII large subunit</fullName>
        <ecNumber evidence="7">3.1.11.6</ecNumber>
    </submittedName>
</protein>
<reference evidence="7" key="1">
    <citation type="submission" date="2016-10" db="EMBL/GenBank/DDBJ databases">
        <authorList>
            <person name="de Groot N.N."/>
        </authorList>
    </citation>
    <scope>NUCLEOTIDE SEQUENCE</scope>
</reference>
<dbReference type="CDD" id="cd04489">
    <property type="entry name" value="ExoVII_LU_OBF"/>
    <property type="match status" value="1"/>
</dbReference>
<dbReference type="HAMAP" id="MF_00378">
    <property type="entry name" value="Exonuc_7_L"/>
    <property type="match status" value="1"/>
</dbReference>
<keyword evidence="1" id="KW-0963">Cytoplasm</keyword>
<dbReference type="InterPro" id="IPR020579">
    <property type="entry name" value="Exonuc_VII_lsu_C"/>
</dbReference>
<dbReference type="GO" id="GO:0009318">
    <property type="term" value="C:exodeoxyribonuclease VII complex"/>
    <property type="evidence" value="ECO:0007669"/>
    <property type="project" value="InterPro"/>
</dbReference>
<dbReference type="EMBL" id="FPHP01000005">
    <property type="protein sequence ID" value="SFV74813.1"/>
    <property type="molecule type" value="Genomic_DNA"/>
</dbReference>
<dbReference type="InterPro" id="IPR003753">
    <property type="entry name" value="Exonuc_VII_L"/>
</dbReference>
<dbReference type="GO" id="GO:0006308">
    <property type="term" value="P:DNA catabolic process"/>
    <property type="evidence" value="ECO:0007669"/>
    <property type="project" value="InterPro"/>
</dbReference>
<organism evidence="7">
    <name type="scientific">hydrothermal vent metagenome</name>
    <dbReference type="NCBI Taxonomy" id="652676"/>
    <lineage>
        <taxon>unclassified sequences</taxon>
        <taxon>metagenomes</taxon>
        <taxon>ecological metagenomes</taxon>
    </lineage>
</organism>
<keyword evidence="3 7" id="KW-0378">Hydrolase</keyword>
<gene>
    <name evidence="7" type="ORF">MNB_SM-3-157</name>
</gene>
<proteinExistence type="inferred from homology"/>
<keyword evidence="2" id="KW-0540">Nuclease</keyword>
<evidence type="ECO:0000313" key="7">
    <source>
        <dbReference type="EMBL" id="SFV74813.1"/>
    </source>
</evidence>
<keyword evidence="4" id="KW-0269">Exonuclease</keyword>
<dbReference type="Pfam" id="PF13742">
    <property type="entry name" value="tRNA_anti_2"/>
    <property type="match status" value="1"/>
</dbReference>
<feature type="domain" description="Exonuclease VII large subunit C-terminal" evidence="5">
    <location>
        <begin position="120"/>
        <end position="362"/>
    </location>
</feature>
<dbReference type="PANTHER" id="PTHR30008:SF0">
    <property type="entry name" value="EXODEOXYRIBONUCLEASE 7 LARGE SUBUNIT"/>
    <property type="match status" value="1"/>
</dbReference>
<name>A0A1W1D2F6_9ZZZZ</name>
<dbReference type="PANTHER" id="PTHR30008">
    <property type="entry name" value="EXODEOXYRIBONUCLEASE 7 LARGE SUBUNIT"/>
    <property type="match status" value="1"/>
</dbReference>
<evidence type="ECO:0000259" key="5">
    <source>
        <dbReference type="Pfam" id="PF02601"/>
    </source>
</evidence>
<evidence type="ECO:0000256" key="3">
    <source>
        <dbReference type="ARBA" id="ARBA00022801"/>
    </source>
</evidence>
<evidence type="ECO:0000259" key="6">
    <source>
        <dbReference type="Pfam" id="PF13742"/>
    </source>
</evidence>
<evidence type="ECO:0000256" key="4">
    <source>
        <dbReference type="ARBA" id="ARBA00022839"/>
    </source>
</evidence>